<dbReference type="SUPFAM" id="SSF49265">
    <property type="entry name" value="Fibronectin type III"/>
    <property type="match status" value="1"/>
</dbReference>
<dbReference type="SUPFAM" id="SSF49785">
    <property type="entry name" value="Galactose-binding domain-like"/>
    <property type="match status" value="1"/>
</dbReference>
<protein>
    <recommendedName>
        <fullName evidence="2">F5/8 type C domain-containing protein</fullName>
    </recommendedName>
</protein>
<dbReference type="PROSITE" id="PS51318">
    <property type="entry name" value="TAT"/>
    <property type="match status" value="1"/>
</dbReference>
<dbReference type="Gene3D" id="2.60.120.260">
    <property type="entry name" value="Galactose-binding domain-like"/>
    <property type="match status" value="1"/>
</dbReference>
<feature type="domain" description="F5/8 type C" evidence="2">
    <location>
        <begin position="1407"/>
        <end position="1506"/>
    </location>
</feature>
<evidence type="ECO:0000313" key="4">
    <source>
        <dbReference type="Proteomes" id="UP000317881"/>
    </source>
</evidence>
<comment type="caution">
    <text evidence="3">The sequence shown here is derived from an EMBL/GenBank/DDBJ whole genome shotgun (WGS) entry which is preliminary data.</text>
</comment>
<accession>A0A4Y3VIV0</accession>
<dbReference type="InterPro" id="IPR000421">
    <property type="entry name" value="FA58C"/>
</dbReference>
<reference evidence="3 4" key="1">
    <citation type="submission" date="2019-06" db="EMBL/GenBank/DDBJ databases">
        <title>Whole genome shotgun sequence of Streptomyces spinoverrucosus NBRC 14228.</title>
        <authorList>
            <person name="Hosoyama A."/>
            <person name="Uohara A."/>
            <person name="Ohji S."/>
            <person name="Ichikawa N."/>
        </authorList>
    </citation>
    <scope>NUCLEOTIDE SEQUENCE [LARGE SCALE GENOMIC DNA]</scope>
    <source>
        <strain evidence="3 4">NBRC 14228</strain>
    </source>
</reference>
<dbReference type="InterPro" id="IPR008979">
    <property type="entry name" value="Galactose-bd-like_sf"/>
</dbReference>
<dbReference type="Proteomes" id="UP000317881">
    <property type="component" value="Unassembled WGS sequence"/>
</dbReference>
<evidence type="ECO:0000259" key="2">
    <source>
        <dbReference type="Pfam" id="PF00754"/>
    </source>
</evidence>
<feature type="region of interest" description="Disordered" evidence="1">
    <location>
        <begin position="59"/>
        <end position="91"/>
    </location>
</feature>
<evidence type="ECO:0000313" key="3">
    <source>
        <dbReference type="EMBL" id="GEC05529.1"/>
    </source>
</evidence>
<dbReference type="EMBL" id="BJND01000021">
    <property type="protein sequence ID" value="GEC05529.1"/>
    <property type="molecule type" value="Genomic_DNA"/>
</dbReference>
<dbReference type="Gene3D" id="2.60.40.10">
    <property type="entry name" value="Immunoglobulins"/>
    <property type="match status" value="1"/>
</dbReference>
<dbReference type="InterPro" id="IPR006311">
    <property type="entry name" value="TAT_signal"/>
</dbReference>
<sequence>MPAAPLSRRHFVQLAGAGTAAAATSSWLWQSAPAAYAAESEEDGRADRQAGPVDQLVLGDEESESAHGFTSDGSRIATDDNDVRGRVATPLTPAGVRGGELRFTMKTDPAAQNYLTLKLWGGDSSPYSTLAYLNGEQIGFRRNSDYEPLSFGFSKPAPGRFTYQTTMLPLEMTAGREQVEITLRTYQGSYSGTVTADSRTYYSVYTHTAAHLDVFGEDLPGYRPPTGTPDDLTDAEKQELIDGLRAAQVALFNKLSAQIDASASGKLSIVRYVDELRFYAGVLTTDWCPAATPAEKKTALLRLFKCIDNHVKDYYGNTRLLLRGGHQGDWGGYYGALGEALYIAENIINDNDIYGADTFRAFLDEEFTTGTEEGETSLKDVDFDGSPLTRRAAWGRCLKANFDFARSRLSYIYNQVFFTYEGAWEAHEGLRVIGSQFYEGRKRSHAILGESLGMVPFLGEEVLVGPDGEDLDLYHSLFYHDNTARFTDDYVRIVGKGLAKSKLDADGEIVRRLPYGRHYTGITAAGLTRENTYVGNYGEEASQYLGEYFFKTWGHEGDEELNDEILKITLRNLHARAHTRYPAADDSGTNRLMRTEGVIDERNVYVPGIPGYCIRINRGQSLFLAAVEAHMAAHADRYADRGWDMYWEYAREAVGFAQQQLADRQYFNQFNAVTQWLKVDLRLAETWAYLTGGRATYDRFGTVKAKRVLPQTDFRSYSATEIVELGVDPADYEQFAWVDIDNMFVSLRDGGTRIFGSLYVQNRGVAGSGRLHVMAPAHEHTVQLRTNGRFQFRDYWARTGNIDADFMEDINTGDNWAPQALAGEICPIAYRPGVGTVSRENFEADHPYSGYVDFLTARYGRYLFAINTTREVYGNKRTHRIAVPSGHRRSTVLDLVSGKKLPVRGGHVTVPPFTAVVLKLSEDATETLLPSVVRYAAALPGDTYIGVTWTPTAGATSYTIERATREDGEYETVAKGIKGLYWRDEKVKQGRHYFYAVTAVNSAGHGWSSWRAEAALAAPVSRDLTGSGWRDDRLGSQHSGRTSVSGARLIITGGDGTGLGKGDDYMIATRDIEDSLLFCSRVLAGTGTVTARIDDHKGALTGLMLRDKIDANTRYLYFGADSDGTLVLAGRDRDSRHDWQDDVRSPRDAKISGFTAADYPYLRLVRDYETHQVLAFASPDGTSWTYAGSMLTPLPYAVHAGVAASGDAVLAAVRVRDTANGALLPYVAKREADTAVVAWNKPEDATGFTVYRTSDADTAATNPLRNGAGWEEVLTDTRLRGWTEKELRHGRRWFKVAASLAGGAGIVSEDAAIAVAESLAQLLARARKTDASDWTRKSYAAFTAELDRIEKAGAESGADEDALIDEVYAAYGLLTSRDTLLEKFAVTPSMVAASTVAWPGTGTKESNGWKAFDGDVTTYPDTLAYESWIDIDAGEAGPVTIDKIRFRPRTGFTARANGTVFRGSDDGTTWTDIHTISGVGADQWYEVKLDERASYRRIRVYDNHNGRCNLSEIELWYYRPDEA</sequence>
<dbReference type="InterPro" id="IPR013783">
    <property type="entry name" value="Ig-like_fold"/>
</dbReference>
<dbReference type="InterPro" id="IPR019546">
    <property type="entry name" value="TAT_signal_bac_arc"/>
</dbReference>
<evidence type="ECO:0000256" key="1">
    <source>
        <dbReference type="SAM" id="MobiDB-lite"/>
    </source>
</evidence>
<dbReference type="GO" id="GO:0005975">
    <property type="term" value="P:carbohydrate metabolic process"/>
    <property type="evidence" value="ECO:0007669"/>
    <property type="project" value="UniProtKB-ARBA"/>
</dbReference>
<keyword evidence="4" id="KW-1185">Reference proteome</keyword>
<dbReference type="NCBIfam" id="TIGR01409">
    <property type="entry name" value="TAT_signal_seq"/>
    <property type="match status" value="1"/>
</dbReference>
<gene>
    <name evidence="3" type="ORF">SSP24_31840</name>
</gene>
<dbReference type="Pfam" id="PF00754">
    <property type="entry name" value="F5_F8_type_C"/>
    <property type="match status" value="1"/>
</dbReference>
<name>A0A4Y3VIV0_9ACTN</name>
<dbReference type="InterPro" id="IPR036116">
    <property type="entry name" value="FN3_sf"/>
</dbReference>
<dbReference type="OrthoDB" id="273342at2"/>
<organism evidence="3 4">
    <name type="scientific">Streptomyces spinoverrucosus</name>
    <dbReference type="NCBI Taxonomy" id="284043"/>
    <lineage>
        <taxon>Bacteria</taxon>
        <taxon>Bacillati</taxon>
        <taxon>Actinomycetota</taxon>
        <taxon>Actinomycetes</taxon>
        <taxon>Kitasatosporales</taxon>
        <taxon>Streptomycetaceae</taxon>
        <taxon>Streptomyces</taxon>
    </lineage>
</organism>
<proteinExistence type="predicted"/>
<dbReference type="RefSeq" id="WP_141310186.1">
    <property type="nucleotide sequence ID" value="NZ_BJND01000021.1"/>
</dbReference>